<feature type="domain" description="SHSP" evidence="3">
    <location>
        <begin position="35"/>
        <end position="147"/>
    </location>
</feature>
<accession>A0A1H8A5B3</accession>
<comment type="similarity">
    <text evidence="1 2">Belongs to the small heat shock protein (HSP20) family.</text>
</comment>
<evidence type="ECO:0000256" key="2">
    <source>
        <dbReference type="RuleBase" id="RU003616"/>
    </source>
</evidence>
<dbReference type="Proteomes" id="UP000198744">
    <property type="component" value="Unassembled WGS sequence"/>
</dbReference>
<keyword evidence="5" id="KW-1185">Reference proteome</keyword>
<evidence type="ECO:0000259" key="3">
    <source>
        <dbReference type="PROSITE" id="PS01031"/>
    </source>
</evidence>
<name>A0A1H8A5B3_9BACT</name>
<dbReference type="InterPro" id="IPR008978">
    <property type="entry name" value="HSP20-like_chaperone"/>
</dbReference>
<evidence type="ECO:0000313" key="5">
    <source>
        <dbReference type="Proteomes" id="UP000198744"/>
    </source>
</evidence>
<protein>
    <submittedName>
        <fullName evidence="4">HSP20 family protein</fullName>
    </submittedName>
</protein>
<dbReference type="CDD" id="cd06464">
    <property type="entry name" value="ACD_sHsps-like"/>
    <property type="match status" value="1"/>
</dbReference>
<dbReference type="InterPro" id="IPR002068">
    <property type="entry name" value="A-crystallin/Hsp20_dom"/>
</dbReference>
<dbReference type="AlphaFoldDB" id="A0A1H8A5B3"/>
<dbReference type="EMBL" id="FOBS01000031">
    <property type="protein sequence ID" value="SEM65935.1"/>
    <property type="molecule type" value="Genomic_DNA"/>
</dbReference>
<evidence type="ECO:0000313" key="4">
    <source>
        <dbReference type="EMBL" id="SEM65935.1"/>
    </source>
</evidence>
<dbReference type="OrthoDB" id="189458at2"/>
<dbReference type="PROSITE" id="PS01031">
    <property type="entry name" value="SHSP"/>
    <property type="match status" value="1"/>
</dbReference>
<proteinExistence type="inferred from homology"/>
<gene>
    <name evidence="4" type="ORF">SAMN04489760_13111</name>
</gene>
<dbReference type="STRING" id="43775.SAMN04489760_13111"/>
<dbReference type="PANTHER" id="PTHR11527">
    <property type="entry name" value="HEAT-SHOCK PROTEIN 20 FAMILY MEMBER"/>
    <property type="match status" value="1"/>
</dbReference>
<dbReference type="Pfam" id="PF00011">
    <property type="entry name" value="HSP20"/>
    <property type="match status" value="1"/>
</dbReference>
<dbReference type="InterPro" id="IPR031107">
    <property type="entry name" value="Small_HSP"/>
</dbReference>
<dbReference type="SUPFAM" id="SSF49764">
    <property type="entry name" value="HSP20-like chaperones"/>
    <property type="match status" value="1"/>
</dbReference>
<reference evidence="4 5" key="1">
    <citation type="submission" date="2016-10" db="EMBL/GenBank/DDBJ databases">
        <authorList>
            <person name="de Groot N.N."/>
        </authorList>
    </citation>
    <scope>NUCLEOTIDE SEQUENCE [LARGE SCALE GENOMIC DNA]</scope>
    <source>
        <strain evidence="4 5">DSM 8423</strain>
    </source>
</reference>
<sequence length="147" mass="17213">MFGPGIWRMGRMLDMFPEMTRFHKDMNRFFSGLTQEYDQHYPPVNVWIGEDDVVVRAELPGMDPDAIEITTKGDLLYIKGSREPEQLEEGCRYHRQERGFGRFSRGLQLPFNVNPEKVEANYEKGILQIHLPRAEEDKPRKIAIKSE</sequence>
<organism evidence="4 5">
    <name type="scientific">Syntrophus gentianae</name>
    <dbReference type="NCBI Taxonomy" id="43775"/>
    <lineage>
        <taxon>Bacteria</taxon>
        <taxon>Pseudomonadati</taxon>
        <taxon>Thermodesulfobacteriota</taxon>
        <taxon>Syntrophia</taxon>
        <taxon>Syntrophales</taxon>
        <taxon>Syntrophaceae</taxon>
        <taxon>Syntrophus</taxon>
    </lineage>
</organism>
<evidence type="ECO:0000256" key="1">
    <source>
        <dbReference type="PROSITE-ProRule" id="PRU00285"/>
    </source>
</evidence>
<dbReference type="Gene3D" id="2.60.40.790">
    <property type="match status" value="1"/>
</dbReference>